<keyword evidence="1" id="KW-0677">Repeat</keyword>
<dbReference type="PANTHER" id="PTHR32305:SF15">
    <property type="entry name" value="PROTEIN RHSA-RELATED"/>
    <property type="match status" value="1"/>
</dbReference>
<dbReference type="NCBIfam" id="TIGR03696">
    <property type="entry name" value="Rhs_assc_core"/>
    <property type="match status" value="1"/>
</dbReference>
<dbReference type="InterPro" id="IPR050708">
    <property type="entry name" value="T6SS_VgrG/RHS"/>
</dbReference>
<dbReference type="InterPro" id="IPR006530">
    <property type="entry name" value="YD"/>
</dbReference>
<reference evidence="4" key="1">
    <citation type="submission" date="2017-04" db="EMBL/GenBank/DDBJ databases">
        <authorList>
            <person name="Varghese N."/>
            <person name="Submissions S."/>
        </authorList>
    </citation>
    <scope>NUCLEOTIDE SEQUENCE [LARGE SCALE GENOMIC DNA]</scope>
    <source>
        <strain evidence="4">DSM 23072</strain>
    </source>
</reference>
<keyword evidence="4" id="KW-1185">Reference proteome</keyword>
<dbReference type="PANTHER" id="PTHR32305">
    <property type="match status" value="1"/>
</dbReference>
<evidence type="ECO:0000259" key="2">
    <source>
        <dbReference type="Pfam" id="PF25023"/>
    </source>
</evidence>
<dbReference type="EMBL" id="FWWV01000048">
    <property type="protein sequence ID" value="SMB88523.1"/>
    <property type="molecule type" value="Genomic_DNA"/>
</dbReference>
<accession>A0A1W1V5E9</accession>
<name>A0A1W1V5E9_9PAST</name>
<gene>
    <name evidence="3" type="ORF">SAMN05660772_02823</name>
</gene>
<evidence type="ECO:0000313" key="4">
    <source>
        <dbReference type="Proteomes" id="UP000192408"/>
    </source>
</evidence>
<dbReference type="NCBIfam" id="TIGR01643">
    <property type="entry name" value="YD_repeat_2x"/>
    <property type="match status" value="1"/>
</dbReference>
<dbReference type="Proteomes" id="UP000192408">
    <property type="component" value="Unassembled WGS sequence"/>
</dbReference>
<dbReference type="InterPro" id="IPR022385">
    <property type="entry name" value="Rhs_assc_core"/>
</dbReference>
<feature type="domain" description="Teneurin-like YD-shell" evidence="2">
    <location>
        <begin position="30"/>
        <end position="186"/>
    </location>
</feature>
<dbReference type="AlphaFoldDB" id="A0A1W1V5E9"/>
<evidence type="ECO:0000256" key="1">
    <source>
        <dbReference type="ARBA" id="ARBA00022737"/>
    </source>
</evidence>
<dbReference type="InterPro" id="IPR056823">
    <property type="entry name" value="TEN-like_YD-shell"/>
</dbReference>
<organism evidence="3 4">
    <name type="scientific">Pasteurella testudinis DSM 23072</name>
    <dbReference type="NCBI Taxonomy" id="1122938"/>
    <lineage>
        <taxon>Bacteria</taxon>
        <taxon>Pseudomonadati</taxon>
        <taxon>Pseudomonadota</taxon>
        <taxon>Gammaproteobacteria</taxon>
        <taxon>Pasteurellales</taxon>
        <taxon>Pasteurellaceae</taxon>
        <taxon>Pasteurella</taxon>
    </lineage>
</organism>
<sequence>DGLVETETDFADNRWTFRYDENGNLLHLTNGEGEQTDYHYDDNGRLLLLRCGADSVHYQYDKVGRVRRIDTVDSCLQYRYDDLDRIVEERQGRQRITREYNDEQQTVTRHLWIDGKDQAISTTFHYNQVGELIRLDLPATDKQPHQLHFRYDQHGNETERTANQGFILKQRYNSMGLPLQQRAGYEPQHFFNRDELRATGIDSPSFAALNRTYAYDKALNTVAANDEQENLAMTVNGNNQITDISNRNHTRERYQYDSCGYLGQRQVGMPHGITLDPFDQNYPEQQLIDHNDIYQPGHKLHRLNNDRYVYDRAGRLIRKTTEEDGYRTGESHYRWNGFNQLTVFTGKGKLGERRYTWYYKYDDIGRRIEKACPEQNIKVRYVWDGDQLAYCETEKQQRIDSCRHSVFHGWELLAQQDQYYDIEQTAEGGQLNWKNQTHYAVCQSNGQPLALFTPEGKPAWRKQPTALWGRLLNHRWAKYQASEPLNPNLLFAGQYYDEESGLAYNRFRYYDPETANYLSSDPIGLNGGETPYSYVRNPWDWCDPWGLAGCLVSAGDGVTHDIQLALTKSQYKEAFGHIDDFVSGNIAGKSGNIFTIDRLGASSRRGDSLADFPTKKGFDRDEFPMAMFKEGGAGASVRYINPSDNRGAGSSIARALSGFADGTKVKIIVK</sequence>
<dbReference type="RefSeq" id="WP_208610914.1">
    <property type="nucleotide sequence ID" value="NZ_FWWV01000048.1"/>
</dbReference>
<protein>
    <submittedName>
        <fullName evidence="3">RHS repeat-associated core domain-containing protein</fullName>
    </submittedName>
</protein>
<dbReference type="STRING" id="1122938.SAMN05660772_02823"/>
<dbReference type="Pfam" id="PF25023">
    <property type="entry name" value="TEN_YD-shell"/>
    <property type="match status" value="1"/>
</dbReference>
<evidence type="ECO:0000313" key="3">
    <source>
        <dbReference type="EMBL" id="SMB88523.1"/>
    </source>
</evidence>
<feature type="non-terminal residue" evidence="3">
    <location>
        <position position="1"/>
    </location>
</feature>
<proteinExistence type="predicted"/>
<dbReference type="Gene3D" id="2.180.10.10">
    <property type="entry name" value="RHS repeat-associated core"/>
    <property type="match status" value="1"/>
</dbReference>